<dbReference type="SMART" id="SM00646">
    <property type="entry name" value="Ami_3"/>
    <property type="match status" value="1"/>
</dbReference>
<name>A0AAU7B0M3_9ACTN</name>
<dbReference type="GO" id="GO:0008745">
    <property type="term" value="F:N-acetylmuramoyl-L-alanine amidase activity"/>
    <property type="evidence" value="ECO:0007669"/>
    <property type="project" value="UniProtKB-EC"/>
</dbReference>
<dbReference type="EMBL" id="CP114014">
    <property type="protein sequence ID" value="XAY07540.1"/>
    <property type="molecule type" value="Genomic_DNA"/>
</dbReference>
<dbReference type="Gene3D" id="3.40.630.40">
    <property type="entry name" value="Zn-dependent exopeptidases"/>
    <property type="match status" value="1"/>
</dbReference>
<evidence type="ECO:0000256" key="2">
    <source>
        <dbReference type="SAM" id="SignalP"/>
    </source>
</evidence>
<accession>A0AAU7B0M3</accession>
<keyword evidence="2" id="KW-0732">Signal</keyword>
<keyword evidence="1 4" id="KW-0378">Hydrolase</keyword>
<dbReference type="RefSeq" id="WP_354698732.1">
    <property type="nucleotide sequence ID" value="NZ_CP114014.1"/>
</dbReference>
<feature type="chain" id="PRO_5043604991" evidence="2">
    <location>
        <begin position="21"/>
        <end position="256"/>
    </location>
</feature>
<evidence type="ECO:0000256" key="1">
    <source>
        <dbReference type="ARBA" id="ARBA00022801"/>
    </source>
</evidence>
<evidence type="ECO:0000313" key="4">
    <source>
        <dbReference type="EMBL" id="XAY07540.1"/>
    </source>
</evidence>
<dbReference type="InterPro" id="IPR050695">
    <property type="entry name" value="N-acetylmuramoyl_amidase_3"/>
</dbReference>
<dbReference type="GO" id="GO:0009253">
    <property type="term" value="P:peptidoglycan catabolic process"/>
    <property type="evidence" value="ECO:0007669"/>
    <property type="project" value="InterPro"/>
</dbReference>
<organism evidence="4">
    <name type="scientific">Paraconexibacter sp. AEG42_29</name>
    <dbReference type="NCBI Taxonomy" id="2997339"/>
    <lineage>
        <taxon>Bacteria</taxon>
        <taxon>Bacillati</taxon>
        <taxon>Actinomycetota</taxon>
        <taxon>Thermoleophilia</taxon>
        <taxon>Solirubrobacterales</taxon>
        <taxon>Paraconexibacteraceae</taxon>
        <taxon>Paraconexibacter</taxon>
    </lineage>
</organism>
<sequence>MTRRRPLTLLLMTTTAAVLATGPVAGTAVAKDSSLAGKTVVLDPGHNGGNASHPQQINRQVDVGGGQRKACNTTGTATNSGYSEAAYTWDVAKRARRVLRNRGATVILTRSSNTGVGPCVNERARIANRANADASVSIHADGSGAGNRGFHVIEPARIDGLTDDIFSASHRLAVDLRGSFRFATRQPYANYIGRNGIDRRGDLGGLRVADVPAVFIETGNMRNATDARGMTSPDYRLKVARGIANGIARFVTRRPA</sequence>
<feature type="domain" description="MurNAc-LAA" evidence="3">
    <location>
        <begin position="124"/>
        <end position="248"/>
    </location>
</feature>
<dbReference type="PANTHER" id="PTHR30404:SF0">
    <property type="entry name" value="N-ACETYLMURAMOYL-L-ALANINE AMIDASE AMIC"/>
    <property type="match status" value="1"/>
</dbReference>
<dbReference type="EC" id="3.5.1.28" evidence="4"/>
<gene>
    <name evidence="4" type="ORF">DSM112329_04425</name>
</gene>
<dbReference type="GO" id="GO:0030288">
    <property type="term" value="C:outer membrane-bounded periplasmic space"/>
    <property type="evidence" value="ECO:0007669"/>
    <property type="project" value="TreeGrafter"/>
</dbReference>
<dbReference type="CDD" id="cd02696">
    <property type="entry name" value="MurNAc-LAA"/>
    <property type="match status" value="1"/>
</dbReference>
<dbReference type="KEGG" id="parq:DSM112329_04425"/>
<dbReference type="InterPro" id="IPR002508">
    <property type="entry name" value="MurNAc-LAA_cat"/>
</dbReference>
<dbReference type="SUPFAM" id="SSF53187">
    <property type="entry name" value="Zn-dependent exopeptidases"/>
    <property type="match status" value="1"/>
</dbReference>
<proteinExistence type="predicted"/>
<feature type="signal peptide" evidence="2">
    <location>
        <begin position="1"/>
        <end position="20"/>
    </location>
</feature>
<dbReference type="AlphaFoldDB" id="A0AAU7B0M3"/>
<reference evidence="4" key="1">
    <citation type="submission" date="2022-12" db="EMBL/GenBank/DDBJ databases">
        <title>Paraconexibacter alkalitolerans sp. nov. and Baekduia alba sp. nov., isolated from soil and emended description of the genera Paraconexibacter (Chun et al., 2020) and Baekduia (An et al., 2020).</title>
        <authorList>
            <person name="Vieira S."/>
            <person name="Huber K.J."/>
            <person name="Geppert A."/>
            <person name="Wolf J."/>
            <person name="Neumann-Schaal M."/>
            <person name="Muesken M."/>
            <person name="Overmann J."/>
        </authorList>
    </citation>
    <scope>NUCLEOTIDE SEQUENCE</scope>
    <source>
        <strain evidence="4">AEG42_29</strain>
    </source>
</reference>
<dbReference type="Pfam" id="PF01520">
    <property type="entry name" value="Amidase_3"/>
    <property type="match status" value="1"/>
</dbReference>
<protein>
    <submittedName>
        <fullName evidence="4">N-acetylmuramoyl-L-alanine amidase</fullName>
        <ecNumber evidence="4">3.5.1.28</ecNumber>
    </submittedName>
</protein>
<evidence type="ECO:0000259" key="3">
    <source>
        <dbReference type="SMART" id="SM00646"/>
    </source>
</evidence>
<dbReference type="PANTHER" id="PTHR30404">
    <property type="entry name" value="N-ACETYLMURAMOYL-L-ALANINE AMIDASE"/>
    <property type="match status" value="1"/>
</dbReference>